<gene>
    <name evidence="1" type="ORF">DBZ36_18545</name>
</gene>
<dbReference type="InterPro" id="IPR019663">
    <property type="entry name" value="YbfA"/>
</dbReference>
<sequence>MKFNSDIALFFRRLGLVLLGVLAFPWVSVKGQRSAFYSQLYRQWSPSSSTPLWLQQSEKQQSTLWF</sequence>
<protein>
    <submittedName>
        <fullName evidence="1">DUF2517 family protein</fullName>
    </submittedName>
</protein>
<accession>A0A420E6J6</accession>
<evidence type="ECO:0000313" key="2">
    <source>
        <dbReference type="Proteomes" id="UP000286482"/>
    </source>
</evidence>
<organism evidence="1 2">
    <name type="scientific">Alginatibacterium sediminis</name>
    <dbReference type="NCBI Taxonomy" id="2164068"/>
    <lineage>
        <taxon>Bacteria</taxon>
        <taxon>Pseudomonadati</taxon>
        <taxon>Pseudomonadota</taxon>
        <taxon>Gammaproteobacteria</taxon>
        <taxon>Alteromonadales</taxon>
        <taxon>Alteromonadaceae</taxon>
        <taxon>Alginatibacterium</taxon>
    </lineage>
</organism>
<dbReference type="OrthoDB" id="5588755at2"/>
<comment type="caution">
    <text evidence="1">The sequence shown here is derived from an EMBL/GenBank/DDBJ whole genome shotgun (WGS) entry which is preliminary data.</text>
</comment>
<dbReference type="Proteomes" id="UP000286482">
    <property type="component" value="Unassembled WGS sequence"/>
</dbReference>
<dbReference type="EMBL" id="RAQO01000010">
    <property type="protein sequence ID" value="RKF13776.1"/>
    <property type="molecule type" value="Genomic_DNA"/>
</dbReference>
<proteinExistence type="predicted"/>
<dbReference type="AlphaFoldDB" id="A0A420E6J6"/>
<reference evidence="1 2" key="1">
    <citation type="submission" date="2018-09" db="EMBL/GenBank/DDBJ databases">
        <authorList>
            <person name="Wang Z."/>
        </authorList>
    </citation>
    <scope>NUCLEOTIDE SEQUENCE [LARGE SCALE GENOMIC DNA]</scope>
    <source>
        <strain evidence="1 2">ALS 81</strain>
    </source>
</reference>
<keyword evidence="2" id="KW-1185">Reference proteome</keyword>
<name>A0A420E6J6_9ALTE</name>
<evidence type="ECO:0000313" key="1">
    <source>
        <dbReference type="EMBL" id="RKF13776.1"/>
    </source>
</evidence>
<dbReference type="Pfam" id="PF10725">
    <property type="entry name" value="DUF2517"/>
    <property type="match status" value="1"/>
</dbReference>